<accession>A0A6C0HH85</accession>
<dbReference type="EMBL" id="MN739954">
    <property type="protein sequence ID" value="QHT79750.1"/>
    <property type="molecule type" value="Genomic_DNA"/>
</dbReference>
<reference evidence="1" key="1">
    <citation type="journal article" date="2020" name="Nature">
        <title>Giant virus diversity and host interactions through global metagenomics.</title>
        <authorList>
            <person name="Schulz F."/>
            <person name="Roux S."/>
            <person name="Paez-Espino D."/>
            <person name="Jungbluth S."/>
            <person name="Walsh D.A."/>
            <person name="Denef V.J."/>
            <person name="McMahon K.D."/>
            <person name="Konstantinidis K.T."/>
            <person name="Eloe-Fadrosh E.A."/>
            <person name="Kyrpides N.C."/>
            <person name="Woyke T."/>
        </authorList>
    </citation>
    <scope>NUCLEOTIDE SEQUENCE</scope>
    <source>
        <strain evidence="1">GVMAG-M-3300023184-101</strain>
    </source>
</reference>
<organism evidence="1">
    <name type="scientific">viral metagenome</name>
    <dbReference type="NCBI Taxonomy" id="1070528"/>
    <lineage>
        <taxon>unclassified sequences</taxon>
        <taxon>metagenomes</taxon>
        <taxon>organismal metagenomes</taxon>
    </lineage>
</organism>
<dbReference type="AlphaFoldDB" id="A0A6C0HH85"/>
<protein>
    <submittedName>
        <fullName evidence="1">Uncharacterized protein</fullName>
    </submittedName>
</protein>
<proteinExistence type="predicted"/>
<name>A0A6C0HH85_9ZZZZ</name>
<evidence type="ECO:0000313" key="1">
    <source>
        <dbReference type="EMBL" id="QHT79750.1"/>
    </source>
</evidence>
<sequence>MSQEQKQEQQQQKQKIEATKLADLKKELEDKGTTAVKNLWNDNTVTLDKLSNVMEQGHIEFVEKTGRPMTYSEMRELYG</sequence>